<protein>
    <submittedName>
        <fullName evidence="1">Uncharacterized protein</fullName>
    </submittedName>
</protein>
<accession>A0ABX8V0P2</accession>
<organism evidence="1 2">
    <name type="scientific">Candidatus Rhabdochlamydia oedothoracis</name>
    <dbReference type="NCBI Taxonomy" id="2720720"/>
    <lineage>
        <taxon>Bacteria</taxon>
        <taxon>Pseudomonadati</taxon>
        <taxon>Chlamydiota</taxon>
        <taxon>Chlamydiia</taxon>
        <taxon>Parachlamydiales</taxon>
        <taxon>Candidatus Rhabdochlamydiaceae</taxon>
        <taxon>Candidatus Rhabdochlamydia</taxon>
    </lineage>
</organism>
<proteinExistence type="predicted"/>
<evidence type="ECO:0000313" key="1">
    <source>
        <dbReference type="EMBL" id="QYF48793.1"/>
    </source>
</evidence>
<keyword evidence="2" id="KW-1185">Reference proteome</keyword>
<sequence>MLGCTIDVFSSIYMFFFVHFKVERANNKKILKINKLYKFKFFILNKGLSKKSLNFLFFKILFKIFSKVRIFWRKICKERAGYIRINDKFQVVDLNPIKLAV</sequence>
<gene>
    <name evidence="1" type="ORF">RHABOEDO_001009</name>
</gene>
<dbReference type="EMBL" id="CP075587">
    <property type="protein sequence ID" value="QYF48793.1"/>
    <property type="molecule type" value="Genomic_DNA"/>
</dbReference>
<name>A0ABX8V0P2_9BACT</name>
<evidence type="ECO:0000313" key="2">
    <source>
        <dbReference type="Proteomes" id="UP000826014"/>
    </source>
</evidence>
<dbReference type="Proteomes" id="UP000826014">
    <property type="component" value="Chromosome"/>
</dbReference>
<reference evidence="1 2" key="1">
    <citation type="journal article" date="2022" name="bioRxiv">
        <title>Ecology and evolution of chlamydial symbionts of arthropods.</title>
        <authorList>
            <person name="Halter T."/>
            <person name="Koestlbacher S."/>
            <person name="Collingro A."/>
            <person name="Sixt B.S."/>
            <person name="Toenshoff E.R."/>
            <person name="Hendrickx F."/>
            <person name="Kostanjsek R."/>
            <person name="Horn M."/>
        </authorList>
    </citation>
    <scope>NUCLEOTIDE SEQUENCE [LARGE SCALE GENOMIC DNA]</scope>
    <source>
        <strain evidence="1">W744xW776</strain>
    </source>
</reference>